<reference evidence="1 2" key="1">
    <citation type="submission" date="2018-02" db="EMBL/GenBank/DDBJ databases">
        <title>Metagenomics reveals mixed infection of spiroplasma and phytoplasma in chicory.</title>
        <authorList>
            <person name="Polano C."/>
            <person name="Moruzzi S."/>
            <person name="Ermacora P."/>
            <person name="Ferrini F."/>
            <person name="Martini M."/>
            <person name="Firrao G."/>
        </authorList>
    </citation>
    <scope>NUCLEOTIDE SEQUENCE [LARGE SCALE GENOMIC DNA]</scope>
    <source>
        <strain evidence="1 2">ChiP</strain>
    </source>
</reference>
<dbReference type="AlphaFoldDB" id="A0A2S8NSM9"/>
<keyword evidence="1" id="KW-0238">DNA-binding</keyword>
<name>A0A2S8NSM9_9MOLU</name>
<proteinExistence type="predicted"/>
<comment type="caution">
    <text evidence="1">The sequence shown here is derived from an EMBL/GenBank/DDBJ whole genome shotgun (WGS) entry which is preliminary data.</text>
</comment>
<protein>
    <submittedName>
        <fullName evidence="1">Single-stranded DNA-binding protein</fullName>
    </submittedName>
</protein>
<evidence type="ECO:0000313" key="1">
    <source>
        <dbReference type="EMBL" id="PQP78939.1"/>
    </source>
</evidence>
<dbReference type="Proteomes" id="UP000238672">
    <property type="component" value="Unassembled WGS sequence"/>
</dbReference>
<dbReference type="EMBL" id="PUUG01000129">
    <property type="protein sequence ID" value="PQP78939.1"/>
    <property type="molecule type" value="Genomic_DNA"/>
</dbReference>
<dbReference type="GO" id="GO:0003677">
    <property type="term" value="F:DNA binding"/>
    <property type="evidence" value="ECO:0007669"/>
    <property type="project" value="UniProtKB-KW"/>
</dbReference>
<evidence type="ECO:0000313" key="2">
    <source>
        <dbReference type="Proteomes" id="UP000238672"/>
    </source>
</evidence>
<organism evidence="1 2">
    <name type="scientific">Candidatus Phytoplasma phoenicium</name>
    <dbReference type="NCBI Taxonomy" id="198422"/>
    <lineage>
        <taxon>Bacteria</taxon>
        <taxon>Bacillati</taxon>
        <taxon>Mycoplasmatota</taxon>
        <taxon>Mollicutes</taxon>
        <taxon>Acholeplasmatales</taxon>
        <taxon>Acholeplasmataceae</taxon>
        <taxon>Candidatus Phytoplasma</taxon>
        <taxon>16SrIX (Pigeon pea witches'-broom group)</taxon>
    </lineage>
</organism>
<keyword evidence="2" id="KW-1185">Reference proteome</keyword>
<gene>
    <name evidence="1" type="ORF">C6B37_02865</name>
</gene>
<feature type="non-terminal residue" evidence="1">
    <location>
        <position position="23"/>
    </location>
</feature>
<sequence length="23" mass="2796">MINEIRLMGHLTHDLKKEYVKIN</sequence>
<accession>A0A2S8NSM9</accession>